<evidence type="ECO:0000313" key="4">
    <source>
        <dbReference type="Proteomes" id="UP000013966"/>
    </source>
</evidence>
<protein>
    <submittedName>
        <fullName evidence="3">Short-chain dehydrogenase/reductase SDR</fullName>
    </submittedName>
</protein>
<evidence type="ECO:0000313" key="3">
    <source>
        <dbReference type="EMBL" id="BAN22882.1"/>
    </source>
</evidence>
<reference evidence="3 4" key="2">
    <citation type="journal article" date="2018" name="Int. J. Syst. Evol. Microbiol.">
        <title>Burkholderia insecticola sp. nov., a gut symbiotic bacterium of the bean bug Riptortus pedestris.</title>
        <authorList>
            <person name="Takeshita K."/>
            <person name="Tamaki H."/>
            <person name="Ohbayashi T."/>
            <person name="Meng X.-Y."/>
            <person name="Sone T."/>
            <person name="Mitani Y."/>
            <person name="Peeters C."/>
            <person name="Kikuchi Y."/>
            <person name="Vandamme P."/>
        </authorList>
    </citation>
    <scope>NUCLEOTIDE SEQUENCE [LARGE SCALE GENOMIC DNA]</scope>
    <source>
        <strain evidence="3">RPE64</strain>
    </source>
</reference>
<dbReference type="CDD" id="cd11731">
    <property type="entry name" value="Lin1944_like_SDR_c"/>
    <property type="match status" value="1"/>
</dbReference>
<dbReference type="Gene3D" id="3.40.50.720">
    <property type="entry name" value="NAD(P)-binding Rossmann-like Domain"/>
    <property type="match status" value="1"/>
</dbReference>
<evidence type="ECO:0000256" key="1">
    <source>
        <dbReference type="ARBA" id="ARBA00006484"/>
    </source>
</evidence>
<organism evidence="3 4">
    <name type="scientific">Caballeronia insecticola</name>
    <dbReference type="NCBI Taxonomy" id="758793"/>
    <lineage>
        <taxon>Bacteria</taxon>
        <taxon>Pseudomonadati</taxon>
        <taxon>Pseudomonadota</taxon>
        <taxon>Betaproteobacteria</taxon>
        <taxon>Burkholderiales</taxon>
        <taxon>Burkholderiaceae</taxon>
        <taxon>Caballeronia</taxon>
    </lineage>
</organism>
<dbReference type="PANTHER" id="PTHR43477:SF1">
    <property type="entry name" value="DIHYDROANTICAPSIN 7-DEHYDROGENASE"/>
    <property type="match status" value="1"/>
</dbReference>
<dbReference type="PANTHER" id="PTHR43477">
    <property type="entry name" value="DIHYDROANTICAPSIN 7-DEHYDROGENASE"/>
    <property type="match status" value="1"/>
</dbReference>
<dbReference type="Pfam" id="PF13561">
    <property type="entry name" value="adh_short_C2"/>
    <property type="match status" value="1"/>
</dbReference>
<sequence length="252" mass="25947">MPRFVAAFFWPAASLARGRAACRAGRQYDNGLLVLVIALVTPTRSCHVDSGGLMRVLLVGATGLLGTEIKRILEPQHEVITASRKGSDVSVDLSDKASIVAMFGEAGKVGAVVCVGGAAKFAPLDSLGDDDYAFSLANKLMGQVNLVRCAVGHVDEGGSVTLTSGTLAQQAMVGGAAVSIVNAGVEGFARVAALELEGKLRVNVVSPGWVAETLQSMGQDPSQGIAAADVARVYKRAIDEPITGQTLLAAKS</sequence>
<proteinExistence type="inferred from homology"/>
<keyword evidence="4" id="KW-1185">Reference proteome</keyword>
<dbReference type="InterPro" id="IPR036291">
    <property type="entry name" value="NAD(P)-bd_dom_sf"/>
</dbReference>
<dbReference type="Proteomes" id="UP000013966">
    <property type="component" value="Chromosome 1"/>
</dbReference>
<dbReference type="InterPro" id="IPR002347">
    <property type="entry name" value="SDR_fam"/>
</dbReference>
<dbReference type="InterPro" id="IPR051122">
    <property type="entry name" value="SDR_DHRS6-like"/>
</dbReference>
<dbReference type="AlphaFoldDB" id="R4WXT3"/>
<dbReference type="KEGG" id="buo:BRPE64_ACDS11280"/>
<accession>R4WXT3</accession>
<dbReference type="GO" id="GO:0016491">
    <property type="term" value="F:oxidoreductase activity"/>
    <property type="evidence" value="ECO:0007669"/>
    <property type="project" value="UniProtKB-KW"/>
</dbReference>
<reference evidence="3 4" key="1">
    <citation type="journal article" date="2013" name="Genome Announc.">
        <title>Complete Genome Sequence of Burkholderia sp. Strain RPE64, Bacterial Symbiont of the Bean Bug Riptortus pedestris.</title>
        <authorList>
            <person name="Shibata T.F."/>
            <person name="Maeda T."/>
            <person name="Nikoh N."/>
            <person name="Yamaguchi K."/>
            <person name="Oshima K."/>
            <person name="Hattori M."/>
            <person name="Nishiyama T."/>
            <person name="Hasebe M."/>
            <person name="Fukatsu T."/>
            <person name="Kikuchi Y."/>
            <person name="Shigenobu S."/>
        </authorList>
    </citation>
    <scope>NUCLEOTIDE SEQUENCE [LARGE SCALE GENOMIC DNA]</scope>
</reference>
<dbReference type="NCBIfam" id="NF005754">
    <property type="entry name" value="PRK07578.1"/>
    <property type="match status" value="1"/>
</dbReference>
<gene>
    <name evidence="3" type="ORF">BRPE64_ACDS11280</name>
</gene>
<dbReference type="STRING" id="758793.BRPE64_ACDS11280"/>
<dbReference type="PATRIC" id="fig|758793.3.peg.1129"/>
<dbReference type="HOGENOM" id="CLU_091006_0_0_4"/>
<dbReference type="EMBL" id="AP013058">
    <property type="protein sequence ID" value="BAN22882.1"/>
    <property type="molecule type" value="Genomic_DNA"/>
</dbReference>
<dbReference type="SUPFAM" id="SSF51735">
    <property type="entry name" value="NAD(P)-binding Rossmann-fold domains"/>
    <property type="match status" value="1"/>
</dbReference>
<keyword evidence="2" id="KW-0560">Oxidoreductase</keyword>
<evidence type="ECO:0000256" key="2">
    <source>
        <dbReference type="ARBA" id="ARBA00023002"/>
    </source>
</evidence>
<comment type="similarity">
    <text evidence="1">Belongs to the short-chain dehydrogenases/reductases (SDR) family.</text>
</comment>
<name>R4WXT3_9BURK</name>